<dbReference type="SMART" id="SM00345">
    <property type="entry name" value="HTH_GNTR"/>
    <property type="match status" value="1"/>
</dbReference>
<dbReference type="Pfam" id="PF00155">
    <property type="entry name" value="Aminotran_1_2"/>
    <property type="match status" value="1"/>
</dbReference>
<gene>
    <name evidence="7" type="ORF">CM240_2025</name>
</gene>
<dbReference type="InterPro" id="IPR004839">
    <property type="entry name" value="Aminotransferase_I/II_large"/>
</dbReference>
<evidence type="ECO:0000256" key="1">
    <source>
        <dbReference type="ARBA" id="ARBA00005384"/>
    </source>
</evidence>
<keyword evidence="8" id="KW-1185">Reference proteome</keyword>
<dbReference type="OrthoDB" id="9802328at2"/>
<dbReference type="InterPro" id="IPR015421">
    <property type="entry name" value="PyrdxlP-dep_Trfase_major"/>
</dbReference>
<dbReference type="InterPro" id="IPR015422">
    <property type="entry name" value="PyrdxlP-dep_Trfase_small"/>
</dbReference>
<dbReference type="GO" id="GO:0003824">
    <property type="term" value="F:catalytic activity"/>
    <property type="evidence" value="ECO:0007669"/>
    <property type="project" value="UniProtKB-ARBA"/>
</dbReference>
<dbReference type="PROSITE" id="PS50949">
    <property type="entry name" value="HTH_GNTR"/>
    <property type="match status" value="1"/>
</dbReference>
<dbReference type="InterPro" id="IPR015424">
    <property type="entry name" value="PyrdxlP-dep_Trfase"/>
</dbReference>
<keyword evidence="2" id="KW-0663">Pyridoxal phosphate</keyword>
<evidence type="ECO:0000256" key="3">
    <source>
        <dbReference type="ARBA" id="ARBA00023015"/>
    </source>
</evidence>
<dbReference type="GO" id="GO:0003700">
    <property type="term" value="F:DNA-binding transcription factor activity"/>
    <property type="evidence" value="ECO:0007669"/>
    <property type="project" value="InterPro"/>
</dbReference>
<dbReference type="InterPro" id="IPR036388">
    <property type="entry name" value="WH-like_DNA-bd_sf"/>
</dbReference>
<dbReference type="HOGENOM" id="CLU_017584_0_0_9"/>
<proteinExistence type="inferred from homology"/>
<dbReference type="RefSeq" id="WP_044038923.1">
    <property type="nucleotide sequence ID" value="NZ_HG917868.1"/>
</dbReference>
<dbReference type="Gene3D" id="3.90.1150.10">
    <property type="entry name" value="Aspartate Aminotransferase, domain 1"/>
    <property type="match status" value="1"/>
</dbReference>
<evidence type="ECO:0000256" key="4">
    <source>
        <dbReference type="ARBA" id="ARBA00023125"/>
    </source>
</evidence>
<feature type="domain" description="HTH gntR-type" evidence="6">
    <location>
        <begin position="14"/>
        <end position="82"/>
    </location>
</feature>
<evidence type="ECO:0000313" key="8">
    <source>
        <dbReference type="Proteomes" id="UP000019426"/>
    </source>
</evidence>
<dbReference type="STRING" id="1216932.CM240_2025"/>
<keyword evidence="4" id="KW-0238">DNA-binding</keyword>
<accession>W6RXK6</accession>
<evidence type="ECO:0000313" key="7">
    <source>
        <dbReference type="EMBL" id="CDM69183.1"/>
    </source>
</evidence>
<dbReference type="SUPFAM" id="SSF53383">
    <property type="entry name" value="PLP-dependent transferases"/>
    <property type="match status" value="1"/>
</dbReference>
<dbReference type="PANTHER" id="PTHR46577:SF1">
    <property type="entry name" value="HTH-TYPE TRANSCRIPTIONAL REGULATORY PROTEIN GABR"/>
    <property type="match status" value="1"/>
</dbReference>
<dbReference type="Gene3D" id="1.10.10.10">
    <property type="entry name" value="Winged helix-like DNA-binding domain superfamily/Winged helix DNA-binding domain"/>
    <property type="match status" value="1"/>
</dbReference>
<dbReference type="Gene3D" id="3.40.640.10">
    <property type="entry name" value="Type I PLP-dependent aspartate aminotransferase-like (Major domain)"/>
    <property type="match status" value="1"/>
</dbReference>
<dbReference type="GO" id="GO:0003677">
    <property type="term" value="F:DNA binding"/>
    <property type="evidence" value="ECO:0007669"/>
    <property type="project" value="UniProtKB-KW"/>
</dbReference>
<evidence type="ECO:0000256" key="2">
    <source>
        <dbReference type="ARBA" id="ARBA00022898"/>
    </source>
</evidence>
<keyword evidence="3" id="KW-0805">Transcription regulation</keyword>
<dbReference type="CDD" id="cd00609">
    <property type="entry name" value="AAT_like"/>
    <property type="match status" value="1"/>
</dbReference>
<organism evidence="7 8">
    <name type="scientific">Clostridium bornimense</name>
    <dbReference type="NCBI Taxonomy" id="1216932"/>
    <lineage>
        <taxon>Bacteria</taxon>
        <taxon>Bacillati</taxon>
        <taxon>Bacillota</taxon>
        <taxon>Clostridia</taxon>
        <taxon>Eubacteriales</taxon>
        <taxon>Clostridiaceae</taxon>
        <taxon>Clostridium</taxon>
    </lineage>
</organism>
<dbReference type="InterPro" id="IPR036390">
    <property type="entry name" value="WH_DNA-bd_sf"/>
</dbReference>
<dbReference type="InterPro" id="IPR051446">
    <property type="entry name" value="HTH_trans_reg/aminotransferase"/>
</dbReference>
<name>W6RXK6_9CLOT</name>
<dbReference type="EMBL" id="HG917868">
    <property type="protein sequence ID" value="CDM69183.1"/>
    <property type="molecule type" value="Genomic_DNA"/>
</dbReference>
<evidence type="ECO:0000259" key="6">
    <source>
        <dbReference type="PROSITE" id="PS50949"/>
    </source>
</evidence>
<protein>
    <submittedName>
        <fullName evidence="7">Transcriptional regulator</fullName>
    </submittedName>
</protein>
<dbReference type="Pfam" id="PF00392">
    <property type="entry name" value="GntR"/>
    <property type="match status" value="1"/>
</dbReference>
<sequence>MNKYIFKFNEKDEKPKYIQLSEYIISLIENKKIGEGEKLPPIRKYAKELGVNNDTIVAAYKKLVLLGYAYQKMGSGTYCKRRGKTKNFKSDYSRIIKDRLNNKDKKVYIDFVGEGFNNEYFPVEKFKKCINEVIDRDGINALTSYDTTGYSGLRSNISKVFWNGEVKEEDILILSGAQQGIDVIAKVLLNPGDKVVVEKPTYGGALYAFTSRRSSILEIDMESDGGNLVELEKILKGNKIKAMYLMSYFQNPTGVSYSKEKKEKLLELAEKYDFYIIEDDYLSELIYDKKEYITIKKLDVYDRVIYIKSFSKIFAPGIRLGYMILPKGIKDSVESSKISTDVLTSSLMQRTLDNYISKGYWIGYIEELRNHYKDMYYMMINLLEENLSKYIKFHKPNGGLVIYCEILDSRISSRKLFNYCLNKEILITPAVLFYNNYRIGDKYFRLSFSSVKEDEMKKGIICLREAFEELYEELGVY</sequence>
<dbReference type="SUPFAM" id="SSF46785">
    <property type="entry name" value="Winged helix' DNA-binding domain"/>
    <property type="match status" value="1"/>
</dbReference>
<dbReference type="KEGG" id="clt:CM240_2025"/>
<dbReference type="AlphaFoldDB" id="W6RXK6"/>
<evidence type="ECO:0000256" key="5">
    <source>
        <dbReference type="ARBA" id="ARBA00023163"/>
    </source>
</evidence>
<dbReference type="eggNOG" id="COG1167">
    <property type="taxonomic scope" value="Bacteria"/>
</dbReference>
<dbReference type="PATRIC" id="fig|1216932.3.peg.2025"/>
<dbReference type="CDD" id="cd07377">
    <property type="entry name" value="WHTH_GntR"/>
    <property type="match status" value="1"/>
</dbReference>
<dbReference type="PANTHER" id="PTHR46577">
    <property type="entry name" value="HTH-TYPE TRANSCRIPTIONAL REGULATORY PROTEIN GABR"/>
    <property type="match status" value="1"/>
</dbReference>
<dbReference type="Proteomes" id="UP000019426">
    <property type="component" value="Chromosome M2/40_rep1"/>
</dbReference>
<comment type="similarity">
    <text evidence="1">In the C-terminal section; belongs to the class-I pyridoxal-phosphate-dependent aminotransferase family.</text>
</comment>
<dbReference type="InterPro" id="IPR000524">
    <property type="entry name" value="Tscrpt_reg_HTH_GntR"/>
</dbReference>
<reference evidence="7 8" key="1">
    <citation type="submission" date="2013-11" db="EMBL/GenBank/DDBJ databases">
        <title>Complete genome sequence of Clostridum sp. M2/40.</title>
        <authorList>
            <person name="Wibberg D."/>
            <person name="Puehler A."/>
            <person name="Schlueter A."/>
        </authorList>
    </citation>
    <scope>NUCLEOTIDE SEQUENCE [LARGE SCALE GENOMIC DNA]</scope>
    <source>
        <strain evidence="8">M2/40</strain>
    </source>
</reference>
<keyword evidence="5" id="KW-0804">Transcription</keyword>
<dbReference type="GO" id="GO:0030170">
    <property type="term" value="F:pyridoxal phosphate binding"/>
    <property type="evidence" value="ECO:0007669"/>
    <property type="project" value="InterPro"/>
</dbReference>